<comment type="similarity">
    <text evidence="4">Belongs to the 2H phosphoesterase superfamily. CNPase family.</text>
</comment>
<organism evidence="18 19">
    <name type="scientific">Branchiostoma belcheri</name>
    <name type="common">Amphioxus</name>
    <dbReference type="NCBI Taxonomy" id="7741"/>
    <lineage>
        <taxon>Eukaryota</taxon>
        <taxon>Metazoa</taxon>
        <taxon>Chordata</taxon>
        <taxon>Cephalochordata</taxon>
        <taxon>Leptocardii</taxon>
        <taxon>Amphioxiformes</taxon>
        <taxon>Branchiostomatidae</taxon>
        <taxon>Branchiostoma</taxon>
    </lineage>
</organism>
<protein>
    <recommendedName>
        <fullName evidence="7">2',3'-cyclic-nucleotide 3'-phosphodiesterase</fullName>
        <ecNumber evidence="6">3.1.4.37</ecNumber>
    </recommendedName>
</protein>
<dbReference type="Pfam" id="PF13671">
    <property type="entry name" value="AAA_33"/>
    <property type="match status" value="1"/>
</dbReference>
<dbReference type="GO" id="GO:0004113">
    <property type="term" value="F:2',3'-cyclic-nucleotide 3'-phosphodiesterase activity"/>
    <property type="evidence" value="ECO:0007669"/>
    <property type="project" value="UniProtKB-EC"/>
</dbReference>
<keyword evidence="8" id="KW-0488">Methylation</keyword>
<dbReference type="GO" id="GO:0003723">
    <property type="term" value="F:RNA binding"/>
    <property type="evidence" value="ECO:0007669"/>
    <property type="project" value="UniProtKB-KW"/>
</dbReference>
<evidence type="ECO:0000256" key="10">
    <source>
        <dbReference type="ARBA" id="ARBA00022801"/>
    </source>
</evidence>
<dbReference type="SUPFAM" id="SSF55144">
    <property type="entry name" value="LigT-like"/>
    <property type="match status" value="1"/>
</dbReference>
<evidence type="ECO:0000256" key="16">
    <source>
        <dbReference type="SAM" id="MobiDB-lite"/>
    </source>
</evidence>
<evidence type="ECO:0000256" key="9">
    <source>
        <dbReference type="ARBA" id="ARBA00022553"/>
    </source>
</evidence>
<dbReference type="GO" id="GO:0005737">
    <property type="term" value="C:cytoplasm"/>
    <property type="evidence" value="ECO:0007669"/>
    <property type="project" value="TreeGrafter"/>
</dbReference>
<comment type="catalytic activity">
    <reaction evidence="1">
        <text>a nucleoside 2',3'-cyclic phosphate + H2O = a nucleoside 2'-phosphate + H(+)</text>
        <dbReference type="Rhea" id="RHEA:14489"/>
        <dbReference type="ChEBI" id="CHEBI:15377"/>
        <dbReference type="ChEBI" id="CHEBI:15378"/>
        <dbReference type="ChEBI" id="CHEBI:66954"/>
        <dbReference type="ChEBI" id="CHEBI:78552"/>
        <dbReference type="EC" id="3.1.4.37"/>
    </reaction>
</comment>
<proteinExistence type="inferred from homology"/>
<evidence type="ECO:0000256" key="7">
    <source>
        <dbReference type="ARBA" id="ARBA00014478"/>
    </source>
</evidence>
<dbReference type="GeneID" id="109465322"/>
<evidence type="ECO:0000256" key="2">
    <source>
        <dbReference type="ARBA" id="ARBA00004223"/>
    </source>
</evidence>
<dbReference type="EC" id="3.1.4.37" evidence="6"/>
<accession>A0A6P4Y6U6</accession>
<name>A0A6P4Y6U6_BRABE</name>
<dbReference type="KEGG" id="bbel:109465322"/>
<evidence type="ECO:0000256" key="11">
    <source>
        <dbReference type="ARBA" id="ARBA00022884"/>
    </source>
</evidence>
<evidence type="ECO:0000256" key="8">
    <source>
        <dbReference type="ARBA" id="ARBA00022481"/>
    </source>
</evidence>
<keyword evidence="9" id="KW-0597">Phosphoprotein</keyword>
<evidence type="ECO:0000256" key="3">
    <source>
        <dbReference type="ARBA" id="ARBA00004635"/>
    </source>
</evidence>
<dbReference type="GO" id="GO:0016020">
    <property type="term" value="C:membrane"/>
    <property type="evidence" value="ECO:0007669"/>
    <property type="project" value="UniProtKB-SubCell"/>
</dbReference>
<evidence type="ECO:0000256" key="14">
    <source>
        <dbReference type="ARBA" id="ARBA00023289"/>
    </source>
</evidence>
<evidence type="ECO:0000259" key="17">
    <source>
        <dbReference type="Pfam" id="PF05881"/>
    </source>
</evidence>
<keyword evidence="13" id="KW-0449">Lipoprotein</keyword>
<dbReference type="SUPFAM" id="SSF52540">
    <property type="entry name" value="P-loop containing nucleoside triphosphate hydrolases"/>
    <property type="match status" value="1"/>
</dbReference>
<dbReference type="Gene3D" id="3.90.1740.10">
    <property type="entry name" value="2',3'-cyclic nucleotide 3'-phosphodiesterase superfamily"/>
    <property type="match status" value="1"/>
</dbReference>
<evidence type="ECO:0000256" key="6">
    <source>
        <dbReference type="ARBA" id="ARBA00012317"/>
    </source>
</evidence>
<comment type="subunit">
    <text evidence="5">Exists as monomers and homodimers.</text>
</comment>
<dbReference type="AlphaFoldDB" id="A0A6P4Y6U6"/>
<feature type="domain" description="Cyclic nucleotide phosphodiesterase catalytic" evidence="17">
    <location>
        <begin position="447"/>
        <end position="482"/>
    </location>
</feature>
<dbReference type="GO" id="GO:0009214">
    <property type="term" value="P:cyclic nucleotide catabolic process"/>
    <property type="evidence" value="ECO:0007669"/>
    <property type="project" value="InterPro"/>
</dbReference>
<evidence type="ECO:0000256" key="4">
    <source>
        <dbReference type="ARBA" id="ARBA00008662"/>
    </source>
</evidence>
<dbReference type="InterPro" id="IPR009097">
    <property type="entry name" value="Cyclic_Pdiesterase"/>
</dbReference>
<dbReference type="PANTHER" id="PTHR10156:SF0">
    <property type="entry name" value="2',3'-CYCLIC-NUCLEOTIDE 3'-PHOSPHODIESTERASE"/>
    <property type="match status" value="1"/>
</dbReference>
<dbReference type="FunFam" id="3.40.50.300:FF:000795">
    <property type="entry name" value="Tetratricopeptide repeat protein 25"/>
    <property type="match status" value="1"/>
</dbReference>
<dbReference type="RefSeq" id="XP_019618089.1">
    <property type="nucleotide sequence ID" value="XM_019762530.1"/>
</dbReference>
<sequence>MGIDWVSLFFCYFSGILLSRDFIVMPGRKKKAHEARLRRKGFIPVRLKVKKKIAVPKATRMASISQMESLEEAQPGSLDEFPFLSDPKTMEYIEGSRTMFIMRGLPGSGKSSLAKQIADAYGNTVVCSADTFRYVDGVYVFDRTKLQESHEKCRELARLSADSSINVLIIDNTNIRVWEFKYYLEIARRKQYTVVLVEPRTPWKWDLHELARKNGHDVPERKIREMLGRYEVAIPLYFGWFLNGDDSARVLTVGEQVLKQLSDVREFAEEFKCYSESGTGSLDLTKYFTREAFTGNKNSIHCTAMFTKYGKVPGSEAYTTSEMVVNSCGQVFRIEIVGFLITPRTFGARVRLTAYQKKLWGQDDYETVNHQGTPVRGMRSRNISGESEGWDGGLPSSPSLSNRFAQLGIEEEEIFDEGAADNLANTATEHESEDTERDYKFCPTWGFGRRAHITLGCAPGIPPVQTGLDLIEVISTEAMTSDLSGVESTHESAASDLESVTSELSLISDPGSFSIKKGEARCYGDGRWVVYLDKSIHVDAMFSGFY</sequence>
<evidence type="ECO:0000256" key="13">
    <source>
        <dbReference type="ARBA" id="ARBA00023288"/>
    </source>
</evidence>
<keyword evidence="11" id="KW-0694">RNA-binding</keyword>
<evidence type="ECO:0000256" key="15">
    <source>
        <dbReference type="ARBA" id="ARBA00045937"/>
    </source>
</evidence>
<dbReference type="Proteomes" id="UP000515135">
    <property type="component" value="Unplaced"/>
</dbReference>
<dbReference type="InterPro" id="IPR008431">
    <property type="entry name" value="CNPase"/>
</dbReference>
<keyword evidence="18" id="KW-1185">Reference proteome</keyword>
<evidence type="ECO:0000313" key="18">
    <source>
        <dbReference type="Proteomes" id="UP000515135"/>
    </source>
</evidence>
<comment type="function">
    <text evidence="15">Catalyzes the formation of 2'-nucleotide products from 2',3'-cyclic substrates. May participate in RNA metabolism in the myelinating cell, CNP is the third most abundant protein in central nervous system myelin.</text>
</comment>
<reference evidence="19" key="1">
    <citation type="submission" date="2025-08" db="UniProtKB">
        <authorList>
            <consortium name="RefSeq"/>
        </authorList>
    </citation>
    <scope>IDENTIFICATION</scope>
    <source>
        <tissue evidence="19">Gonad</tissue>
    </source>
</reference>
<evidence type="ECO:0000256" key="5">
    <source>
        <dbReference type="ARBA" id="ARBA00011781"/>
    </source>
</evidence>
<dbReference type="OrthoDB" id="3231855at2759"/>
<keyword evidence="12" id="KW-0472">Membrane</keyword>
<gene>
    <name evidence="19" type="primary">LOC109465322</name>
</gene>
<dbReference type="PANTHER" id="PTHR10156">
    <property type="entry name" value="2',3'-CYCLIC-NUCLEOTIDE 3'-PHOSPHODIESTERASE"/>
    <property type="match status" value="1"/>
</dbReference>
<keyword evidence="14" id="KW-0636">Prenylation</keyword>
<comment type="subcellular location">
    <subcellularLocation>
        <location evidence="2">Melanosome</location>
    </subcellularLocation>
    <subcellularLocation>
        <location evidence="3">Membrane</location>
        <topology evidence="3">Lipid-anchor</topology>
    </subcellularLocation>
</comment>
<dbReference type="Gene3D" id="3.40.50.300">
    <property type="entry name" value="P-loop containing nucleotide triphosphate hydrolases"/>
    <property type="match status" value="1"/>
</dbReference>
<dbReference type="Pfam" id="PF05881">
    <property type="entry name" value="CNPase"/>
    <property type="match status" value="2"/>
</dbReference>
<feature type="domain" description="Cyclic nucleotide phosphodiesterase catalytic" evidence="17">
    <location>
        <begin position="234"/>
        <end position="367"/>
    </location>
</feature>
<evidence type="ECO:0000256" key="12">
    <source>
        <dbReference type="ARBA" id="ARBA00023136"/>
    </source>
</evidence>
<evidence type="ECO:0000313" key="19">
    <source>
        <dbReference type="RefSeq" id="XP_019618089.1"/>
    </source>
</evidence>
<feature type="region of interest" description="Disordered" evidence="16">
    <location>
        <begin position="371"/>
        <end position="397"/>
    </location>
</feature>
<dbReference type="InterPro" id="IPR047325">
    <property type="entry name" value="CNPase_cat"/>
</dbReference>
<evidence type="ECO:0000256" key="1">
    <source>
        <dbReference type="ARBA" id="ARBA00000610"/>
    </source>
</evidence>
<dbReference type="InterPro" id="IPR027417">
    <property type="entry name" value="P-loop_NTPase"/>
</dbReference>
<keyword evidence="10" id="KW-0378">Hydrolase</keyword>